<proteinExistence type="predicted"/>
<dbReference type="EMBL" id="BSXW01000053">
    <property type="protein sequence ID" value="GMF10759.1"/>
    <property type="molecule type" value="Genomic_DNA"/>
</dbReference>
<protein>
    <submittedName>
        <fullName evidence="1">Unnamed protein product</fullName>
    </submittedName>
</protein>
<reference evidence="1" key="1">
    <citation type="submission" date="2023-04" db="EMBL/GenBank/DDBJ databases">
        <title>Phytophthora lilii NBRC 32176.</title>
        <authorList>
            <person name="Ichikawa N."/>
            <person name="Sato H."/>
            <person name="Tonouchi N."/>
        </authorList>
    </citation>
    <scope>NUCLEOTIDE SEQUENCE</scope>
    <source>
        <strain evidence="1">NBRC 32176</strain>
    </source>
</reference>
<comment type="caution">
    <text evidence="1">The sequence shown here is derived from an EMBL/GenBank/DDBJ whole genome shotgun (WGS) entry which is preliminary data.</text>
</comment>
<dbReference type="AlphaFoldDB" id="A0A9W6TCH3"/>
<evidence type="ECO:0000313" key="1">
    <source>
        <dbReference type="EMBL" id="GMF10759.1"/>
    </source>
</evidence>
<keyword evidence="2" id="KW-1185">Reference proteome</keyword>
<sequence length="73" mass="8292">MVSVKWRIYFARLQLNSHITIEVGHECMPDQELLQAGDSTDFVGAQKNMISISNRMRQIVQTMLGTLVNQNLA</sequence>
<name>A0A9W6TCH3_9STRA</name>
<accession>A0A9W6TCH3</accession>
<dbReference type="Proteomes" id="UP001165083">
    <property type="component" value="Unassembled WGS sequence"/>
</dbReference>
<gene>
    <name evidence="1" type="ORF">Plil01_000153300</name>
</gene>
<organism evidence="1 2">
    <name type="scientific">Phytophthora lilii</name>
    <dbReference type="NCBI Taxonomy" id="2077276"/>
    <lineage>
        <taxon>Eukaryota</taxon>
        <taxon>Sar</taxon>
        <taxon>Stramenopiles</taxon>
        <taxon>Oomycota</taxon>
        <taxon>Peronosporomycetes</taxon>
        <taxon>Peronosporales</taxon>
        <taxon>Peronosporaceae</taxon>
        <taxon>Phytophthora</taxon>
    </lineage>
</organism>
<evidence type="ECO:0000313" key="2">
    <source>
        <dbReference type="Proteomes" id="UP001165083"/>
    </source>
</evidence>